<protein>
    <submittedName>
        <fullName evidence="4">DNA excision repair protein ERCC-6-like protein</fullName>
    </submittedName>
</protein>
<feature type="domain" description="Helicase C-terminal" evidence="3">
    <location>
        <begin position="1"/>
        <end position="120"/>
    </location>
</feature>
<keyword evidence="1" id="KW-0378">Hydrolase</keyword>
<dbReference type="PROSITE" id="PS51194">
    <property type="entry name" value="HELICASE_CTER"/>
    <property type="match status" value="1"/>
</dbReference>
<dbReference type="PANTHER" id="PTHR45629">
    <property type="entry name" value="SNF2/RAD54 FAMILY MEMBER"/>
    <property type="match status" value="1"/>
</dbReference>
<sequence>MKYLKLDGTITSIAARQKIINDFQSDMSIKIILITTQTGGVGLNLTAANRVILIEPTWNPGTDAQAIDRACRIGQLQHVYVYRIVTCGTVEEKIYRRQIFKSSLVKFAINEDKDPKKYFSKEELKELMTLSATNFSETCDMIHTIHGNPIKNHEEVKKLLNEGAYSVSDNDQLFRISENSLNESDNNPKTEVKHESPNTREVRTDLTEFNVVEFLKEIHESIPETFIEDDEIVLDSYDNDDIIDSRDIIEENPVEKCHHFLQAEKHGFIITKCRCDAMSIDLEKYNTSVNLGLSCLSDPEKSLTHFLDALDIFDDDISIQIQARQIAKKLGLENNSLTLPDYVETV</sequence>
<dbReference type="Proteomes" id="UP000031668">
    <property type="component" value="Unassembled WGS sequence"/>
</dbReference>
<dbReference type="Pfam" id="PF00271">
    <property type="entry name" value="Helicase_C"/>
    <property type="match status" value="1"/>
</dbReference>
<proteinExistence type="predicted"/>
<feature type="compositionally biased region" description="Basic and acidic residues" evidence="2">
    <location>
        <begin position="186"/>
        <end position="200"/>
    </location>
</feature>
<organism evidence="4 5">
    <name type="scientific">Thelohanellus kitauei</name>
    <name type="common">Myxosporean</name>
    <dbReference type="NCBI Taxonomy" id="669202"/>
    <lineage>
        <taxon>Eukaryota</taxon>
        <taxon>Metazoa</taxon>
        <taxon>Cnidaria</taxon>
        <taxon>Myxozoa</taxon>
        <taxon>Myxosporea</taxon>
        <taxon>Bivalvulida</taxon>
        <taxon>Platysporina</taxon>
        <taxon>Myxobolidae</taxon>
        <taxon>Thelohanellus</taxon>
    </lineage>
</organism>
<dbReference type="GO" id="GO:0016787">
    <property type="term" value="F:hydrolase activity"/>
    <property type="evidence" value="ECO:0007669"/>
    <property type="project" value="UniProtKB-KW"/>
</dbReference>
<comment type="caution">
    <text evidence="4">The sequence shown here is derived from an EMBL/GenBank/DDBJ whole genome shotgun (WGS) entry which is preliminary data.</text>
</comment>
<name>A0A0C2M6M3_THEKT</name>
<gene>
    <name evidence="4" type="ORF">RF11_03465</name>
</gene>
<dbReference type="CDD" id="cd18793">
    <property type="entry name" value="SF2_C_SNF"/>
    <property type="match status" value="1"/>
</dbReference>
<accession>A0A0C2M6M3</accession>
<keyword evidence="5" id="KW-1185">Reference proteome</keyword>
<dbReference type="Gene3D" id="3.40.50.300">
    <property type="entry name" value="P-loop containing nucleotide triphosphate hydrolases"/>
    <property type="match status" value="1"/>
</dbReference>
<evidence type="ECO:0000256" key="1">
    <source>
        <dbReference type="ARBA" id="ARBA00022801"/>
    </source>
</evidence>
<evidence type="ECO:0000313" key="4">
    <source>
        <dbReference type="EMBL" id="KII62665.1"/>
    </source>
</evidence>
<dbReference type="EMBL" id="JWZT01004899">
    <property type="protein sequence ID" value="KII62665.1"/>
    <property type="molecule type" value="Genomic_DNA"/>
</dbReference>
<reference evidence="4 5" key="1">
    <citation type="journal article" date="2014" name="Genome Biol. Evol.">
        <title>The genome of the myxosporean Thelohanellus kitauei shows adaptations to nutrient acquisition within its fish host.</title>
        <authorList>
            <person name="Yang Y."/>
            <person name="Xiong J."/>
            <person name="Zhou Z."/>
            <person name="Huo F."/>
            <person name="Miao W."/>
            <person name="Ran C."/>
            <person name="Liu Y."/>
            <person name="Zhang J."/>
            <person name="Feng J."/>
            <person name="Wang M."/>
            <person name="Wang M."/>
            <person name="Wang L."/>
            <person name="Yao B."/>
        </authorList>
    </citation>
    <scope>NUCLEOTIDE SEQUENCE [LARGE SCALE GENOMIC DNA]</scope>
    <source>
        <strain evidence="4">Wuqing</strain>
    </source>
</reference>
<dbReference type="SMART" id="SM00490">
    <property type="entry name" value="HELICc"/>
    <property type="match status" value="1"/>
</dbReference>
<dbReference type="InterPro" id="IPR050496">
    <property type="entry name" value="SNF2_RAD54_helicase_repair"/>
</dbReference>
<dbReference type="InterPro" id="IPR049730">
    <property type="entry name" value="SNF2/RAD54-like_C"/>
</dbReference>
<dbReference type="AlphaFoldDB" id="A0A0C2M6M3"/>
<evidence type="ECO:0000313" key="5">
    <source>
        <dbReference type="Proteomes" id="UP000031668"/>
    </source>
</evidence>
<dbReference type="InterPro" id="IPR001650">
    <property type="entry name" value="Helicase_C-like"/>
</dbReference>
<dbReference type="InterPro" id="IPR027417">
    <property type="entry name" value="P-loop_NTPase"/>
</dbReference>
<evidence type="ECO:0000259" key="3">
    <source>
        <dbReference type="PROSITE" id="PS51194"/>
    </source>
</evidence>
<dbReference type="OrthoDB" id="413460at2759"/>
<dbReference type="GO" id="GO:0015616">
    <property type="term" value="F:DNA translocase activity"/>
    <property type="evidence" value="ECO:0007669"/>
    <property type="project" value="TreeGrafter"/>
</dbReference>
<dbReference type="PANTHER" id="PTHR45629:SF7">
    <property type="entry name" value="DNA EXCISION REPAIR PROTEIN ERCC-6-RELATED"/>
    <property type="match status" value="1"/>
</dbReference>
<evidence type="ECO:0000256" key="2">
    <source>
        <dbReference type="SAM" id="MobiDB-lite"/>
    </source>
</evidence>
<feature type="region of interest" description="Disordered" evidence="2">
    <location>
        <begin position="178"/>
        <end position="200"/>
    </location>
</feature>
<dbReference type="SUPFAM" id="SSF52540">
    <property type="entry name" value="P-loop containing nucleoside triphosphate hydrolases"/>
    <property type="match status" value="1"/>
</dbReference>